<dbReference type="Proteomes" id="UP000620124">
    <property type="component" value="Unassembled WGS sequence"/>
</dbReference>
<evidence type="ECO:0000313" key="1">
    <source>
        <dbReference type="EMBL" id="KAF7369251.1"/>
    </source>
</evidence>
<sequence>MHRSFRIPEILDLIFVQLQNRHPDLHYFGPESRDQLNQSLGRRDFAALARTCKSFQGPALDFLWREQETLTNLLKTLPSHLWKEETRNPWSRRPSRFLHILGPIQPTDWDIPLAYAHRIQRFELRSQMESEFSVQLVDVFKIISSGLPREHLCPNLKDLVFDVVELPDYVVPYIRLFVSPEILNATIFLRSHRPLLPGLPIQYPQLKSLYVNTRFWEDEPMYLDILSTIALKLYRIENLTLHKLDRTAILHLARLPALKSLFLRDLRDLGPLPHFHSQSNSQSPLFPALRDLFLHATTIEFAIEVLHLLSDSLLVDFHVGIPDPATKSYTRRLYVALASHLSHSALRTLSVELPADCEVPTPPGDNASYVIDGHILATLFCFPNLTELSLAPPVGFDIDDATAWDIARAWSNLKSLHLTAATGLHHSTRMSLHGLRAFAKHCPKLTYLDITFNGAISPPFENSPEISQTSLTSLEVGTSPITDPFAVAQFLCGLFPNLETIDSLDEDEASDMDNGLEDDDSRFSRWKQVEAMLLNSKSTSAGADLYAS</sequence>
<keyword evidence="2" id="KW-1185">Reference proteome</keyword>
<proteinExistence type="predicted"/>
<gene>
    <name evidence="1" type="ORF">MVEN_00252800</name>
</gene>
<dbReference type="Gene3D" id="3.80.10.10">
    <property type="entry name" value="Ribonuclease Inhibitor"/>
    <property type="match status" value="1"/>
</dbReference>
<dbReference type="OrthoDB" id="3258386at2759"/>
<name>A0A8H7DF70_9AGAR</name>
<dbReference type="InterPro" id="IPR032675">
    <property type="entry name" value="LRR_dom_sf"/>
</dbReference>
<evidence type="ECO:0000313" key="2">
    <source>
        <dbReference type="Proteomes" id="UP000620124"/>
    </source>
</evidence>
<organism evidence="1 2">
    <name type="scientific">Mycena venus</name>
    <dbReference type="NCBI Taxonomy" id="2733690"/>
    <lineage>
        <taxon>Eukaryota</taxon>
        <taxon>Fungi</taxon>
        <taxon>Dikarya</taxon>
        <taxon>Basidiomycota</taxon>
        <taxon>Agaricomycotina</taxon>
        <taxon>Agaricomycetes</taxon>
        <taxon>Agaricomycetidae</taxon>
        <taxon>Agaricales</taxon>
        <taxon>Marasmiineae</taxon>
        <taxon>Mycenaceae</taxon>
        <taxon>Mycena</taxon>
    </lineage>
</organism>
<dbReference type="AlphaFoldDB" id="A0A8H7DF70"/>
<dbReference type="SUPFAM" id="SSF52047">
    <property type="entry name" value="RNI-like"/>
    <property type="match status" value="1"/>
</dbReference>
<reference evidence="1" key="1">
    <citation type="submission" date="2020-05" db="EMBL/GenBank/DDBJ databases">
        <title>Mycena genomes resolve the evolution of fungal bioluminescence.</title>
        <authorList>
            <person name="Tsai I.J."/>
        </authorList>
    </citation>
    <scope>NUCLEOTIDE SEQUENCE</scope>
    <source>
        <strain evidence="1">CCC161011</strain>
    </source>
</reference>
<protein>
    <submittedName>
        <fullName evidence="1">F-box domain-containing protein</fullName>
    </submittedName>
</protein>
<dbReference type="EMBL" id="JACAZI010000002">
    <property type="protein sequence ID" value="KAF7369251.1"/>
    <property type="molecule type" value="Genomic_DNA"/>
</dbReference>
<comment type="caution">
    <text evidence="1">The sequence shown here is derived from an EMBL/GenBank/DDBJ whole genome shotgun (WGS) entry which is preliminary data.</text>
</comment>
<accession>A0A8H7DF70</accession>